<dbReference type="RefSeq" id="WP_059059537.1">
    <property type="nucleotide sequence ID" value="NZ_LN879502.1"/>
</dbReference>
<evidence type="ECO:0000259" key="2">
    <source>
        <dbReference type="Pfam" id="PF17251"/>
    </source>
</evidence>
<evidence type="ECO:0000256" key="1">
    <source>
        <dbReference type="SAM" id="SignalP"/>
    </source>
</evidence>
<gene>
    <name evidence="3" type="ORF">PNK_0045</name>
</gene>
<dbReference type="AlphaFoldDB" id="A0A0U5JA67"/>
<dbReference type="InterPro" id="IPR035163">
    <property type="entry name" value="Pom"/>
</dbReference>
<dbReference type="SUPFAM" id="SSF56925">
    <property type="entry name" value="OMPA-like"/>
    <property type="match status" value="1"/>
</dbReference>
<accession>A0A0U5JA67</accession>
<evidence type="ECO:0000313" key="3">
    <source>
        <dbReference type="EMBL" id="CUI15684.1"/>
    </source>
</evidence>
<protein>
    <submittedName>
        <fullName evidence="3">Conserved putatve secreted protein</fullName>
    </submittedName>
</protein>
<feature type="chain" id="PRO_5006860340" evidence="1">
    <location>
        <begin position="24"/>
        <end position="227"/>
    </location>
</feature>
<dbReference type="InterPro" id="IPR011250">
    <property type="entry name" value="OMP/PagP_B-barrel"/>
</dbReference>
<dbReference type="Gene3D" id="2.40.160.20">
    <property type="match status" value="1"/>
</dbReference>
<dbReference type="PATRIC" id="fig|389348.3.peg.52"/>
<dbReference type="KEGG" id="pnl:PNK_0045"/>
<proteinExistence type="predicted"/>
<organism evidence="3 4">
    <name type="scientific">Candidatus Protochlamydia naegleriophila</name>
    <dbReference type="NCBI Taxonomy" id="389348"/>
    <lineage>
        <taxon>Bacteria</taxon>
        <taxon>Pseudomonadati</taxon>
        <taxon>Chlamydiota</taxon>
        <taxon>Chlamydiia</taxon>
        <taxon>Parachlamydiales</taxon>
        <taxon>Parachlamydiaceae</taxon>
        <taxon>Candidatus Protochlamydia</taxon>
    </lineage>
</organism>
<feature type="domain" description="Protochlamydia outer membrane protein" evidence="2">
    <location>
        <begin position="78"/>
        <end position="211"/>
    </location>
</feature>
<dbReference type="InParanoid" id="A0A0U5JA67"/>
<evidence type="ECO:0000313" key="4">
    <source>
        <dbReference type="Proteomes" id="UP000069902"/>
    </source>
</evidence>
<keyword evidence="1" id="KW-0732">Signal</keyword>
<name>A0A0U5JA67_9BACT</name>
<dbReference type="STRING" id="389348.PNK_0045"/>
<sequence>MITKTFFRFLLVSAIFASVSLSAEIKGKVDIGPTFLSIDILESGKTEDTVRMGAIKGDATILVWRGLCIKPGFILGERKGQGQIASFTIGVGHYTPITEKLAILPSVGVTFSYLHLRVDFDEFHLYNLKERFRSSSPFVGLEFSYKLTDKWTLVGLYQYAWSHTHTKIKPFISDKSHSCGPNYSLGIDYSLNENWSLSFGVGYNITVSKEKHGLRGKGAKLGIAYYF</sequence>
<dbReference type="Proteomes" id="UP000069902">
    <property type="component" value="Chromosome cPNK"/>
</dbReference>
<keyword evidence="4" id="KW-1185">Reference proteome</keyword>
<feature type="signal peptide" evidence="1">
    <location>
        <begin position="1"/>
        <end position="23"/>
    </location>
</feature>
<reference evidence="4" key="1">
    <citation type="submission" date="2015-09" db="EMBL/GenBank/DDBJ databases">
        <authorList>
            <person name="Bertelli C."/>
        </authorList>
    </citation>
    <scope>NUCLEOTIDE SEQUENCE [LARGE SCALE GENOMIC DNA]</scope>
    <source>
        <strain evidence="4">KNic</strain>
    </source>
</reference>
<dbReference type="Pfam" id="PF17251">
    <property type="entry name" value="Pom"/>
    <property type="match status" value="1"/>
</dbReference>
<dbReference type="EMBL" id="LN879502">
    <property type="protein sequence ID" value="CUI15684.1"/>
    <property type="molecule type" value="Genomic_DNA"/>
</dbReference>